<feature type="compositionally biased region" description="Basic and acidic residues" evidence="1">
    <location>
        <begin position="503"/>
        <end position="516"/>
    </location>
</feature>
<keyword evidence="4" id="KW-1185">Reference proteome</keyword>
<protein>
    <recommendedName>
        <fullName evidence="2">2EXR domain-containing protein</fullName>
    </recommendedName>
</protein>
<evidence type="ECO:0000313" key="3">
    <source>
        <dbReference type="EMBL" id="PSR97772.1"/>
    </source>
</evidence>
<feature type="region of interest" description="Disordered" evidence="1">
    <location>
        <begin position="503"/>
        <end position="789"/>
    </location>
</feature>
<gene>
    <name evidence="3" type="ORF">BD289DRAFT_425142</name>
</gene>
<dbReference type="AlphaFoldDB" id="A0A2T3AHS0"/>
<dbReference type="InParanoid" id="A0A2T3AHS0"/>
<dbReference type="Pfam" id="PF20150">
    <property type="entry name" value="2EXR"/>
    <property type="match status" value="1"/>
</dbReference>
<organism evidence="3 4">
    <name type="scientific">Coniella lustricola</name>
    <dbReference type="NCBI Taxonomy" id="2025994"/>
    <lineage>
        <taxon>Eukaryota</taxon>
        <taxon>Fungi</taxon>
        <taxon>Dikarya</taxon>
        <taxon>Ascomycota</taxon>
        <taxon>Pezizomycotina</taxon>
        <taxon>Sordariomycetes</taxon>
        <taxon>Sordariomycetidae</taxon>
        <taxon>Diaporthales</taxon>
        <taxon>Schizoparmaceae</taxon>
        <taxon>Coniella</taxon>
    </lineage>
</organism>
<feature type="region of interest" description="Disordered" evidence="1">
    <location>
        <begin position="448"/>
        <end position="487"/>
    </location>
</feature>
<feature type="compositionally biased region" description="Low complexity" evidence="1">
    <location>
        <begin position="678"/>
        <end position="691"/>
    </location>
</feature>
<dbReference type="OrthoDB" id="3501032at2759"/>
<proteinExistence type="predicted"/>
<feature type="compositionally biased region" description="Acidic residues" evidence="1">
    <location>
        <begin position="651"/>
        <end position="660"/>
    </location>
</feature>
<feature type="domain" description="2EXR" evidence="2">
    <location>
        <begin position="125"/>
        <end position="217"/>
    </location>
</feature>
<feature type="compositionally biased region" description="Low complexity" evidence="1">
    <location>
        <begin position="62"/>
        <end position="78"/>
    </location>
</feature>
<accession>A0A2T3AHS0</accession>
<evidence type="ECO:0000256" key="1">
    <source>
        <dbReference type="SAM" id="MobiDB-lite"/>
    </source>
</evidence>
<feature type="region of interest" description="Disordered" evidence="1">
    <location>
        <begin position="1"/>
        <end position="91"/>
    </location>
</feature>
<name>A0A2T3AHS0_9PEZI</name>
<feature type="compositionally biased region" description="Acidic residues" evidence="1">
    <location>
        <begin position="517"/>
        <end position="527"/>
    </location>
</feature>
<dbReference type="EMBL" id="KZ678388">
    <property type="protein sequence ID" value="PSR97772.1"/>
    <property type="molecule type" value="Genomic_DNA"/>
</dbReference>
<evidence type="ECO:0000259" key="2">
    <source>
        <dbReference type="Pfam" id="PF20150"/>
    </source>
</evidence>
<dbReference type="STRING" id="2025994.A0A2T3AHS0"/>
<feature type="compositionally biased region" description="Basic and acidic residues" evidence="1">
    <location>
        <begin position="724"/>
        <end position="737"/>
    </location>
</feature>
<dbReference type="Proteomes" id="UP000241462">
    <property type="component" value="Unassembled WGS sequence"/>
</dbReference>
<feature type="compositionally biased region" description="Basic residues" evidence="1">
    <location>
        <begin position="537"/>
        <end position="549"/>
    </location>
</feature>
<feature type="compositionally biased region" description="Acidic residues" evidence="1">
    <location>
        <begin position="774"/>
        <end position="789"/>
    </location>
</feature>
<dbReference type="InterPro" id="IPR045518">
    <property type="entry name" value="2EXR"/>
</dbReference>
<feature type="compositionally biased region" description="Acidic residues" evidence="1">
    <location>
        <begin position="448"/>
        <end position="470"/>
    </location>
</feature>
<evidence type="ECO:0000313" key="4">
    <source>
        <dbReference type="Proteomes" id="UP000241462"/>
    </source>
</evidence>
<feature type="compositionally biased region" description="Basic and acidic residues" evidence="1">
    <location>
        <begin position="14"/>
        <end position="41"/>
    </location>
</feature>
<reference evidence="3 4" key="1">
    <citation type="journal article" date="2018" name="Mycol. Prog.">
        <title>Coniella lustricola, a new species from submerged detritus.</title>
        <authorList>
            <person name="Raudabaugh D.B."/>
            <person name="Iturriaga T."/>
            <person name="Carver A."/>
            <person name="Mondo S."/>
            <person name="Pangilinan J."/>
            <person name="Lipzen A."/>
            <person name="He G."/>
            <person name="Amirebrahimi M."/>
            <person name="Grigoriev I.V."/>
            <person name="Miller A.N."/>
        </authorList>
    </citation>
    <scope>NUCLEOTIDE SEQUENCE [LARGE SCALE GENOMIC DNA]</scope>
    <source>
        <strain evidence="3 4">B22-T-1</strain>
    </source>
</reference>
<sequence>MASDSEQDGVYTLRHFDDEHGRENDQHIADSPLRSESESGSRSRGLQSSRDSEDESEQAILADDGAADSASTTSTFSSESDDSHPPNLRSHNTFFDLEASESESGSAAESFAEWDDSGALLSASFTDFMKLPAELREMIWIEFCPDLLPRPRVFEFMTSGEDYIVPSPQIEFQTEPTRRLLAVHRESRRLALRSSPDNINLPHGAAFVPYNKERDVIYLDVPPAHLDDLAQVIKKCLPRMAPDIQNFAFPAALYTSDWEDVIDSLPFVRNLYVLADADSLPTKGLTWCVSGNNHEYQVDFEESEPGLGEDVSMLFCWPDAQKYGKDGDRIFNRWLGEINVYPISASGDSDSEEEHPMNHAVEEWGHFMYLLRAQYLMRWVSAARDDNVEPSKEMSKHPPTRIWPMTRFTHDGMQHLQRMKEWQRPWNDWVSEDGEGSRVEDDEYESDFIDDFQYDNDDILPTDIEDDFGEDIPHDALPLPSDSENESAADVLDQFIHERLSTVRRKNTDMEPHADSDESSDDDDSGDQNDNSSITSRNHKSSHGARPRRKILDSESDDESDQDAKTSNDPKHHKKRRTRPVVLDSDSDSDGDEEDRKEPSAAAGHSRVDKRRRRAIFSDSDDQNSGNSDGEVESVPRRSVKRQKVFAASSDSEDDSDQDDAAQSPQKEANRRTRDNVSSSSESEQDSSVSSEDGESSSDDERPAHSNLKSKKPSLATRLQMEYRQARADYDAEHDSSDDNSMASSEVREQFEDVEGSSSDGSDGGRGLSLNMAEESEEEDEDDIDGEVW</sequence>